<dbReference type="Gene3D" id="3.10.350.10">
    <property type="entry name" value="LysM domain"/>
    <property type="match status" value="3"/>
</dbReference>
<reference evidence="6" key="1">
    <citation type="journal article" date="2021" name="Nat. Commun.">
        <title>Genetic determinants of endophytism in the Arabidopsis root mycobiome.</title>
        <authorList>
            <person name="Mesny F."/>
            <person name="Miyauchi S."/>
            <person name="Thiergart T."/>
            <person name="Pickel B."/>
            <person name="Atanasova L."/>
            <person name="Karlsson M."/>
            <person name="Huettel B."/>
            <person name="Barry K.W."/>
            <person name="Haridas S."/>
            <person name="Chen C."/>
            <person name="Bauer D."/>
            <person name="Andreopoulos W."/>
            <person name="Pangilinan J."/>
            <person name="LaButti K."/>
            <person name="Riley R."/>
            <person name="Lipzen A."/>
            <person name="Clum A."/>
            <person name="Drula E."/>
            <person name="Henrissat B."/>
            <person name="Kohler A."/>
            <person name="Grigoriev I.V."/>
            <person name="Martin F.M."/>
            <person name="Hacquard S."/>
        </authorList>
    </citation>
    <scope>NUCLEOTIDE SEQUENCE</scope>
    <source>
        <strain evidence="6">MPI-CAGE-CH-0243</strain>
    </source>
</reference>
<feature type="domain" description="LysM" evidence="5">
    <location>
        <begin position="84"/>
        <end position="131"/>
    </location>
</feature>
<name>A0A9P9IKP8_9PLEO</name>
<keyword evidence="3" id="KW-0843">Virulence</keyword>
<proteinExistence type="predicted"/>
<dbReference type="PROSITE" id="PS51782">
    <property type="entry name" value="LYSM"/>
    <property type="match status" value="2"/>
</dbReference>
<dbReference type="InterPro" id="IPR018392">
    <property type="entry name" value="LysM"/>
</dbReference>
<organism evidence="6 7">
    <name type="scientific">Dendryphion nanum</name>
    <dbReference type="NCBI Taxonomy" id="256645"/>
    <lineage>
        <taxon>Eukaryota</taxon>
        <taxon>Fungi</taxon>
        <taxon>Dikarya</taxon>
        <taxon>Ascomycota</taxon>
        <taxon>Pezizomycotina</taxon>
        <taxon>Dothideomycetes</taxon>
        <taxon>Pleosporomycetidae</taxon>
        <taxon>Pleosporales</taxon>
        <taxon>Torulaceae</taxon>
        <taxon>Dendryphion</taxon>
    </lineage>
</organism>
<evidence type="ECO:0000313" key="7">
    <source>
        <dbReference type="Proteomes" id="UP000700596"/>
    </source>
</evidence>
<evidence type="ECO:0000256" key="4">
    <source>
        <dbReference type="SAM" id="MobiDB-lite"/>
    </source>
</evidence>
<feature type="region of interest" description="Disordered" evidence="4">
    <location>
        <begin position="421"/>
        <end position="473"/>
    </location>
</feature>
<dbReference type="GO" id="GO:0008061">
    <property type="term" value="F:chitin binding"/>
    <property type="evidence" value="ECO:0007669"/>
    <property type="project" value="UniProtKB-KW"/>
</dbReference>
<dbReference type="InterPro" id="IPR036779">
    <property type="entry name" value="LysM_dom_sf"/>
</dbReference>
<sequence length="473" mass="51515">MNSSARDGGFCKEKLQNLTEKQLCSDCYMKKVQLDIQEPLNMIKDYTPEDFNSLKQSCGIPTTLYPIKPTTPVPTPTPEPKCQKKITVRAGDTINSIAKSNSVATDRLLSWNSNIPTSINKTLVGSEKICLDNVPQCLIRQVAQGDTCDSLITTGGKGIDSVMFRSWNPSVGHDCRNLPSMVGKYVCIGPPGQTGPFVPVEGTPKPTISTTMTPEPTYSWGTVPNVATQSMNFTTSWILPTKKLAIPTNKSPHAPNDVISAIIARLSHCPFNNELEDEWDKGLPEDEYRIHSWDLSEECNEAWEPYCQPDPKVSILPSPTSIASTCYPTVSTITPEGGVKAPAPTNNGSPVDCNKWHVVGAGDNCAVVEAKYKISHASFRTLNPAINDVCNNLITQMAYCVRIWVPEPEITLSTAISTQASRTSASMVSRTSSASGPPGPTESGTNPTCTKWHVHKQGKLKKNSPLKLISERH</sequence>
<comment type="caution">
    <text evidence="6">The sequence shown here is derived from an EMBL/GenBank/DDBJ whole genome shotgun (WGS) entry which is preliminary data.</text>
</comment>
<evidence type="ECO:0000256" key="1">
    <source>
        <dbReference type="ARBA" id="ARBA00022669"/>
    </source>
</evidence>
<dbReference type="InterPro" id="IPR052210">
    <property type="entry name" value="LysM1-like"/>
</dbReference>
<keyword evidence="2" id="KW-0732">Signal</keyword>
<dbReference type="PANTHER" id="PTHR34997">
    <property type="entry name" value="AM15"/>
    <property type="match status" value="1"/>
</dbReference>
<evidence type="ECO:0000259" key="5">
    <source>
        <dbReference type="PROSITE" id="PS51782"/>
    </source>
</evidence>
<dbReference type="SUPFAM" id="SSF54106">
    <property type="entry name" value="LysM domain"/>
    <property type="match status" value="1"/>
</dbReference>
<dbReference type="SMART" id="SM00257">
    <property type="entry name" value="LysM"/>
    <property type="match status" value="2"/>
</dbReference>
<feature type="compositionally biased region" description="Basic residues" evidence="4">
    <location>
        <begin position="452"/>
        <end position="464"/>
    </location>
</feature>
<keyword evidence="7" id="KW-1185">Reference proteome</keyword>
<dbReference type="AlphaFoldDB" id="A0A9P9IKP8"/>
<evidence type="ECO:0000313" key="6">
    <source>
        <dbReference type="EMBL" id="KAH7122765.1"/>
    </source>
</evidence>
<dbReference type="Pfam" id="PF01476">
    <property type="entry name" value="LysM"/>
    <property type="match status" value="1"/>
</dbReference>
<feature type="domain" description="LysM" evidence="5">
    <location>
        <begin position="355"/>
        <end position="401"/>
    </location>
</feature>
<evidence type="ECO:0000256" key="3">
    <source>
        <dbReference type="ARBA" id="ARBA00023026"/>
    </source>
</evidence>
<dbReference type="EMBL" id="JAGMWT010000009">
    <property type="protein sequence ID" value="KAH7122765.1"/>
    <property type="molecule type" value="Genomic_DNA"/>
</dbReference>
<accession>A0A9P9IKP8</accession>
<evidence type="ECO:0000256" key="2">
    <source>
        <dbReference type="ARBA" id="ARBA00022729"/>
    </source>
</evidence>
<gene>
    <name evidence="6" type="ORF">B0J11DRAFT_437010</name>
</gene>
<dbReference type="Proteomes" id="UP000700596">
    <property type="component" value="Unassembled WGS sequence"/>
</dbReference>
<feature type="compositionally biased region" description="Low complexity" evidence="4">
    <location>
        <begin position="421"/>
        <end position="435"/>
    </location>
</feature>
<dbReference type="PANTHER" id="PTHR34997:SF2">
    <property type="entry name" value="LYSM DOMAIN-CONTAINING PROTEIN-RELATED"/>
    <property type="match status" value="1"/>
</dbReference>
<protein>
    <recommendedName>
        <fullName evidence="5">LysM domain-containing protein</fullName>
    </recommendedName>
</protein>
<keyword evidence="1" id="KW-0147">Chitin-binding</keyword>
<dbReference type="CDD" id="cd00118">
    <property type="entry name" value="LysM"/>
    <property type="match status" value="2"/>
</dbReference>
<dbReference type="OrthoDB" id="5985073at2759"/>